<accession>A0ACC3N628</accession>
<evidence type="ECO:0000313" key="1">
    <source>
        <dbReference type="EMBL" id="KAK3710743.1"/>
    </source>
</evidence>
<name>A0ACC3N628_9PEZI</name>
<dbReference type="Proteomes" id="UP001281147">
    <property type="component" value="Unassembled WGS sequence"/>
</dbReference>
<keyword evidence="2" id="KW-1185">Reference proteome</keyword>
<protein>
    <submittedName>
        <fullName evidence="1">Uncharacterized protein</fullName>
    </submittedName>
</protein>
<dbReference type="EMBL" id="JAUTXU010000082">
    <property type="protein sequence ID" value="KAK3710743.1"/>
    <property type="molecule type" value="Genomic_DNA"/>
</dbReference>
<gene>
    <name evidence="1" type="ORF">LTR37_010162</name>
</gene>
<comment type="caution">
    <text evidence="1">The sequence shown here is derived from an EMBL/GenBank/DDBJ whole genome shotgun (WGS) entry which is preliminary data.</text>
</comment>
<proteinExistence type="predicted"/>
<organism evidence="1 2">
    <name type="scientific">Vermiconidia calcicola</name>
    <dbReference type="NCBI Taxonomy" id="1690605"/>
    <lineage>
        <taxon>Eukaryota</taxon>
        <taxon>Fungi</taxon>
        <taxon>Dikarya</taxon>
        <taxon>Ascomycota</taxon>
        <taxon>Pezizomycotina</taxon>
        <taxon>Dothideomycetes</taxon>
        <taxon>Dothideomycetidae</taxon>
        <taxon>Mycosphaerellales</taxon>
        <taxon>Extremaceae</taxon>
        <taxon>Vermiconidia</taxon>
    </lineage>
</organism>
<reference evidence="1" key="1">
    <citation type="submission" date="2023-07" db="EMBL/GenBank/DDBJ databases">
        <title>Black Yeasts Isolated from many extreme environments.</title>
        <authorList>
            <person name="Coleine C."/>
            <person name="Stajich J.E."/>
            <person name="Selbmann L."/>
        </authorList>
    </citation>
    <scope>NUCLEOTIDE SEQUENCE</scope>
    <source>
        <strain evidence="1">CCFEE 5714</strain>
    </source>
</reference>
<sequence>MPRRLQSLALGVAAFSALAAASAVPRTSPNANALAARRLQKRYNEHSLTSISCGLYSSADTVDTSHNIDNLNNGNEKPIAAGTCNRIGCFNTSGVYVCNDNAEDITVTNADGSAFAGLIAGVCYNGGEGHHPLSGQAFTSDQGGYNVVVAFCDSHDPVDTPPSAYTPPGPDGPGNVYCGGNDADACDIGTCNPDTLIVATQDNVVCDVYLGPNTIPAGDTYTSRSIGTTWTVGGALGIDSSDLAAVAVQATFFATFAKTTTTGDISGTSAMCGGEDAEGDFTCDLQVAPGCYRMTGTCLTSLSQLYNIRTAFDTTQPQAKADDGQGVWSSQICTCHNCCDWANPTAPEFACFEDCATCVQLDHECGA</sequence>
<evidence type="ECO:0000313" key="2">
    <source>
        <dbReference type="Proteomes" id="UP001281147"/>
    </source>
</evidence>